<dbReference type="GO" id="GO:0004843">
    <property type="term" value="F:cysteine-type deubiquitinase activity"/>
    <property type="evidence" value="ECO:0007669"/>
    <property type="project" value="InterPro"/>
</dbReference>
<dbReference type="PROSITE" id="PS00973">
    <property type="entry name" value="USP_2"/>
    <property type="match status" value="1"/>
</dbReference>
<evidence type="ECO:0000256" key="1">
    <source>
        <dbReference type="SAM" id="MobiDB-lite"/>
    </source>
</evidence>
<dbReference type="SUPFAM" id="SSF54001">
    <property type="entry name" value="Cysteine proteinases"/>
    <property type="match status" value="1"/>
</dbReference>
<dbReference type="InterPro" id="IPR001394">
    <property type="entry name" value="Peptidase_C19_UCH"/>
</dbReference>
<dbReference type="InterPro" id="IPR050164">
    <property type="entry name" value="Peptidase_C19"/>
</dbReference>
<dbReference type="GO" id="GO:0016579">
    <property type="term" value="P:protein deubiquitination"/>
    <property type="evidence" value="ECO:0007669"/>
    <property type="project" value="InterPro"/>
</dbReference>
<dbReference type="GO" id="GO:0005829">
    <property type="term" value="C:cytosol"/>
    <property type="evidence" value="ECO:0007669"/>
    <property type="project" value="TreeGrafter"/>
</dbReference>
<dbReference type="CDD" id="cd02257">
    <property type="entry name" value="Peptidase_C19"/>
    <property type="match status" value="1"/>
</dbReference>
<dbReference type="PROSITE" id="PS50235">
    <property type="entry name" value="USP_3"/>
    <property type="match status" value="1"/>
</dbReference>
<keyword evidence="3" id="KW-0378">Hydrolase</keyword>
<name>A0A2U9B317_SCOMX</name>
<dbReference type="InterPro" id="IPR028889">
    <property type="entry name" value="USP"/>
</dbReference>
<dbReference type="EMBL" id="CP026244">
    <property type="protein sequence ID" value="AWO98168.1"/>
    <property type="molecule type" value="Genomic_DNA"/>
</dbReference>
<feature type="domain" description="USP" evidence="2">
    <location>
        <begin position="63"/>
        <end position="361"/>
    </location>
</feature>
<evidence type="ECO:0000313" key="3">
    <source>
        <dbReference type="EMBL" id="AWO98168.1"/>
    </source>
</evidence>
<dbReference type="Proteomes" id="UP000246464">
    <property type="component" value="Chromosome 2"/>
</dbReference>
<evidence type="ECO:0000259" key="2">
    <source>
        <dbReference type="PROSITE" id="PS50235"/>
    </source>
</evidence>
<dbReference type="InterPro" id="IPR038765">
    <property type="entry name" value="Papain-like_cys_pep_sf"/>
</dbReference>
<reference evidence="3 4" key="1">
    <citation type="submission" date="2017-12" db="EMBL/GenBank/DDBJ databases">
        <title>Integrating genomic resources of turbot (Scophthalmus maximus) in depth evaluation of genetic and physical mapping variation across individuals.</title>
        <authorList>
            <person name="Martinez P."/>
        </authorList>
    </citation>
    <scope>NUCLEOTIDE SEQUENCE [LARGE SCALE GENOMIC DNA]</scope>
</reference>
<dbReference type="GO" id="GO:0005634">
    <property type="term" value="C:nucleus"/>
    <property type="evidence" value="ECO:0007669"/>
    <property type="project" value="TreeGrafter"/>
</dbReference>
<evidence type="ECO:0000313" key="4">
    <source>
        <dbReference type="Proteomes" id="UP000246464"/>
    </source>
</evidence>
<dbReference type="InterPro" id="IPR018200">
    <property type="entry name" value="USP_CS"/>
</dbReference>
<dbReference type="Pfam" id="PF00443">
    <property type="entry name" value="UCH"/>
    <property type="match status" value="1"/>
</dbReference>
<keyword evidence="4" id="KW-1185">Reference proteome</keyword>
<dbReference type="AlphaFoldDB" id="A0A2U9B317"/>
<accession>A0A2U9B317</accession>
<dbReference type="Gene3D" id="3.90.70.10">
    <property type="entry name" value="Cysteine proteinases"/>
    <property type="match status" value="1"/>
</dbReference>
<dbReference type="PANTHER" id="PTHR24006:SF796">
    <property type="entry name" value="UBL CARBOXYL-TERMINAL HYDROLASE 18-RELATED"/>
    <property type="match status" value="1"/>
</dbReference>
<feature type="region of interest" description="Disordered" evidence="1">
    <location>
        <begin position="1"/>
        <end position="24"/>
    </location>
</feature>
<feature type="compositionally biased region" description="Basic and acidic residues" evidence="1">
    <location>
        <begin position="1"/>
        <end position="13"/>
    </location>
</feature>
<organism evidence="3 4">
    <name type="scientific">Scophthalmus maximus</name>
    <name type="common">Turbot</name>
    <name type="synonym">Psetta maxima</name>
    <dbReference type="NCBI Taxonomy" id="52904"/>
    <lineage>
        <taxon>Eukaryota</taxon>
        <taxon>Metazoa</taxon>
        <taxon>Chordata</taxon>
        <taxon>Craniata</taxon>
        <taxon>Vertebrata</taxon>
        <taxon>Euteleostomi</taxon>
        <taxon>Actinopterygii</taxon>
        <taxon>Neopterygii</taxon>
        <taxon>Teleostei</taxon>
        <taxon>Neoteleostei</taxon>
        <taxon>Acanthomorphata</taxon>
        <taxon>Carangaria</taxon>
        <taxon>Pleuronectiformes</taxon>
        <taxon>Pleuronectoidei</taxon>
        <taxon>Scophthalmidae</taxon>
        <taxon>Scophthalmus</taxon>
    </lineage>
</organism>
<sequence>MYTHKSDAARNESDPGVTSTVVGVQDESDRRLQLVKRSRDLMSSRFRRFLSSIRWSDLEQEMRGLSNYRLSCCVNTLLQTLSATWEVSDLLEKWEAAGVRADSHNVPLQLKRVLAAMRSDHLPQHVPHRDFLHCLDRNCVRLSVQHDADEVFLSILNFVQQQMDDRALALEIQNLYKISVETHLQCLECDSVQTRTSYLLSLHLHLKEDHNSLAGCISSFLEDQELRGIDRCFCAKCGIKTPSKQGVKLLSLPRILCVHLKRFRNSRGYTRKLDCQVTFPETFDFSEIAREGFATDFAQNECKYTLYAVVVHSGSAMCGHYTAYVRHRGNQGWYYADDSFIRQVCSIKTSISNFNAFYTRLFSSLKTLCFTLLCLEIFSITPIAFMQMYNSFWIFIPTQASWEDVQRTNGKYNR</sequence>
<proteinExistence type="predicted"/>
<gene>
    <name evidence="3" type="ORF">SMAX5B_010615</name>
</gene>
<dbReference type="PANTHER" id="PTHR24006">
    <property type="entry name" value="UBIQUITIN CARBOXYL-TERMINAL HYDROLASE"/>
    <property type="match status" value="1"/>
</dbReference>
<protein>
    <submittedName>
        <fullName evidence="3">Putative ubl carboxyl-terminal hydrolase 18-like isoform 5</fullName>
    </submittedName>
</protein>